<dbReference type="EMBL" id="AZBU02000010">
    <property type="protein sequence ID" value="TKR62516.1"/>
    <property type="molecule type" value="Genomic_DNA"/>
</dbReference>
<keyword evidence="3" id="KW-1185">Reference proteome</keyword>
<keyword evidence="1" id="KW-1133">Transmembrane helix</keyword>
<sequence>MRTLEEGATPLRGYMKSGVVTSNGPRYSNVASECWALFLYSRFSIAYIAAVGAATAFNILIFFSRVSATAALREINDLLPLGKDLRSIATPVFLYLRATELCVGFSIFQLLCCLLAIFLALKRLSVGYFFCYFFLTTTVILTNVCLFTIWVLTLAKSVKPATNELLLTTLQNETDHFCALLEPKLPCQIPLEGYDDFIAEKCLPRTVQASEDDCSESLTLFLNSYLWLPVVSLEGLILMGFGIVVLIRSCMVGYVQVPEDIDDSNLCEPKLALE</sequence>
<protein>
    <submittedName>
        <fullName evidence="2">Uncharacterized protein</fullName>
    </submittedName>
</protein>
<organism evidence="2 3">
    <name type="scientific">Steinernema carpocapsae</name>
    <name type="common">Entomopathogenic nematode</name>
    <dbReference type="NCBI Taxonomy" id="34508"/>
    <lineage>
        <taxon>Eukaryota</taxon>
        <taxon>Metazoa</taxon>
        <taxon>Ecdysozoa</taxon>
        <taxon>Nematoda</taxon>
        <taxon>Chromadorea</taxon>
        <taxon>Rhabditida</taxon>
        <taxon>Tylenchina</taxon>
        <taxon>Panagrolaimomorpha</taxon>
        <taxon>Strongyloidoidea</taxon>
        <taxon>Steinernematidae</taxon>
        <taxon>Steinernema</taxon>
    </lineage>
</organism>
<dbReference type="OrthoDB" id="10439741at2759"/>
<name>A0A4U5M1G2_STECR</name>
<feature type="transmembrane region" description="Helical" evidence="1">
    <location>
        <begin position="45"/>
        <end position="72"/>
    </location>
</feature>
<feature type="transmembrane region" description="Helical" evidence="1">
    <location>
        <begin position="92"/>
        <end position="121"/>
    </location>
</feature>
<feature type="transmembrane region" description="Helical" evidence="1">
    <location>
        <begin position="128"/>
        <end position="152"/>
    </location>
</feature>
<reference evidence="2 3" key="1">
    <citation type="journal article" date="2015" name="Genome Biol.">
        <title>Comparative genomics of Steinernema reveals deeply conserved gene regulatory networks.</title>
        <authorList>
            <person name="Dillman A.R."/>
            <person name="Macchietto M."/>
            <person name="Porter C.F."/>
            <person name="Rogers A."/>
            <person name="Williams B."/>
            <person name="Antoshechkin I."/>
            <person name="Lee M.M."/>
            <person name="Goodwin Z."/>
            <person name="Lu X."/>
            <person name="Lewis E.E."/>
            <person name="Goodrich-Blair H."/>
            <person name="Stock S.P."/>
            <person name="Adams B.J."/>
            <person name="Sternberg P.W."/>
            <person name="Mortazavi A."/>
        </authorList>
    </citation>
    <scope>NUCLEOTIDE SEQUENCE [LARGE SCALE GENOMIC DNA]</scope>
    <source>
        <strain evidence="2 3">ALL</strain>
    </source>
</reference>
<evidence type="ECO:0000313" key="3">
    <source>
        <dbReference type="Proteomes" id="UP000298663"/>
    </source>
</evidence>
<gene>
    <name evidence="2" type="ORF">L596_026460</name>
</gene>
<reference evidence="2 3" key="2">
    <citation type="journal article" date="2019" name="G3 (Bethesda)">
        <title>Hybrid Assembly of the Genome of the Entomopathogenic Nematode Steinernema carpocapsae Identifies the X-Chromosome.</title>
        <authorList>
            <person name="Serra L."/>
            <person name="Macchietto M."/>
            <person name="Macias-Munoz A."/>
            <person name="McGill C.J."/>
            <person name="Rodriguez I.M."/>
            <person name="Rodriguez B."/>
            <person name="Murad R."/>
            <person name="Mortazavi A."/>
        </authorList>
    </citation>
    <scope>NUCLEOTIDE SEQUENCE [LARGE SCALE GENOMIC DNA]</scope>
    <source>
        <strain evidence="2 3">ALL</strain>
    </source>
</reference>
<proteinExistence type="predicted"/>
<dbReference type="AlphaFoldDB" id="A0A4U5M1G2"/>
<dbReference type="Proteomes" id="UP000298663">
    <property type="component" value="Unassembled WGS sequence"/>
</dbReference>
<evidence type="ECO:0000256" key="1">
    <source>
        <dbReference type="SAM" id="Phobius"/>
    </source>
</evidence>
<keyword evidence="1" id="KW-0812">Transmembrane</keyword>
<keyword evidence="1" id="KW-0472">Membrane</keyword>
<comment type="caution">
    <text evidence="2">The sequence shown here is derived from an EMBL/GenBank/DDBJ whole genome shotgun (WGS) entry which is preliminary data.</text>
</comment>
<accession>A0A4U5M1G2</accession>
<feature type="transmembrane region" description="Helical" evidence="1">
    <location>
        <begin position="225"/>
        <end position="247"/>
    </location>
</feature>
<evidence type="ECO:0000313" key="2">
    <source>
        <dbReference type="EMBL" id="TKR62516.1"/>
    </source>
</evidence>